<dbReference type="AlphaFoldDB" id="A0A161I2S4"/>
<accession>A0A161I2S4</accession>
<dbReference type="OrthoDB" id="9816289at2"/>
<reference evidence="5 6" key="1">
    <citation type="submission" date="2016-01" db="EMBL/GenBank/DDBJ databases">
        <title>Complete genome sequence of a soil Actinobacterium, Isoptericola dokdonensis DS-3.</title>
        <authorList>
            <person name="Kwon S.-K."/>
            <person name="Kim J.F."/>
        </authorList>
    </citation>
    <scope>NUCLEOTIDE SEQUENCE [LARGE SCALE GENOMIC DNA]</scope>
    <source>
        <strain evidence="5 6">DS-3</strain>
    </source>
</reference>
<dbReference type="PANTHER" id="PTHR43736:SF1">
    <property type="entry name" value="DIHYDRONEOPTERIN TRIPHOSPHATE DIPHOSPHATASE"/>
    <property type="match status" value="1"/>
</dbReference>
<dbReference type="Gene3D" id="3.90.79.10">
    <property type="entry name" value="Nucleoside Triphosphate Pyrophosphohydrolase"/>
    <property type="match status" value="1"/>
</dbReference>
<feature type="compositionally biased region" description="Low complexity" evidence="3">
    <location>
        <begin position="36"/>
        <end position="49"/>
    </location>
</feature>
<dbReference type="KEGG" id="ido:I598_2521"/>
<dbReference type="STRING" id="1300344.I598_2521"/>
<gene>
    <name evidence="5" type="primary">mutT4</name>
    <name evidence="5" type="ORF">I598_2521</name>
</gene>
<organism evidence="5 6">
    <name type="scientific">Isoptericola dokdonensis DS-3</name>
    <dbReference type="NCBI Taxonomy" id="1300344"/>
    <lineage>
        <taxon>Bacteria</taxon>
        <taxon>Bacillati</taxon>
        <taxon>Actinomycetota</taxon>
        <taxon>Actinomycetes</taxon>
        <taxon>Micrococcales</taxon>
        <taxon>Promicromonosporaceae</taxon>
        <taxon>Isoptericola</taxon>
    </lineage>
</organism>
<dbReference type="CDD" id="cd03673">
    <property type="entry name" value="NUDIX_Ap6A_hydrolase"/>
    <property type="match status" value="1"/>
</dbReference>
<evidence type="ECO:0000256" key="1">
    <source>
        <dbReference type="ARBA" id="ARBA00005582"/>
    </source>
</evidence>
<dbReference type="InterPro" id="IPR000086">
    <property type="entry name" value="NUDIX_hydrolase_dom"/>
</dbReference>
<feature type="domain" description="Nudix hydrolase" evidence="4">
    <location>
        <begin position="44"/>
        <end position="191"/>
    </location>
</feature>
<protein>
    <submittedName>
        <fullName evidence="5">Putative mutator protein MutT4</fullName>
        <ecNumber evidence="5">3.6.1.-</ecNumber>
    </submittedName>
</protein>
<comment type="similarity">
    <text evidence="1">Belongs to the Nudix hydrolase family.</text>
</comment>
<keyword evidence="6" id="KW-1185">Reference proteome</keyword>
<dbReference type="RefSeq" id="WP_068203238.1">
    <property type="nucleotide sequence ID" value="NZ_CP014209.1"/>
</dbReference>
<evidence type="ECO:0000256" key="2">
    <source>
        <dbReference type="ARBA" id="ARBA00022801"/>
    </source>
</evidence>
<sequence>MSSAVPAPGGPEGRPSVPVPVPPGGHPLRVDPARLATGTVGPATGTPAGQLPVVDETSAGGLVVARHAAGPRAAVILRRNRAGRLEMCLPKGHLEGRETPAEAAVREIREETGIIGSVRSTLGVIDYWFSGDDRRVHKVVHHFLLRAEGGLITADGDPDGEAEDARWVPLADLPDLLAYPNEQRLAATALQVLDRAPELVE</sequence>
<evidence type="ECO:0000313" key="5">
    <source>
        <dbReference type="EMBL" id="ANC32055.1"/>
    </source>
</evidence>
<evidence type="ECO:0000313" key="6">
    <source>
        <dbReference type="Proteomes" id="UP000076794"/>
    </source>
</evidence>
<dbReference type="InterPro" id="IPR015797">
    <property type="entry name" value="NUDIX_hydrolase-like_dom_sf"/>
</dbReference>
<dbReference type="EC" id="3.6.1.-" evidence="5"/>
<dbReference type="PROSITE" id="PS51462">
    <property type="entry name" value="NUDIX"/>
    <property type="match status" value="1"/>
</dbReference>
<name>A0A161I2S4_9MICO</name>
<dbReference type="SUPFAM" id="SSF55811">
    <property type="entry name" value="Nudix"/>
    <property type="match status" value="1"/>
</dbReference>
<dbReference type="Proteomes" id="UP000076794">
    <property type="component" value="Chromosome"/>
</dbReference>
<dbReference type="PANTHER" id="PTHR43736">
    <property type="entry name" value="ADP-RIBOSE PYROPHOSPHATASE"/>
    <property type="match status" value="1"/>
</dbReference>
<keyword evidence="2 5" id="KW-0378">Hydrolase</keyword>
<dbReference type="EMBL" id="CP014209">
    <property type="protein sequence ID" value="ANC32055.1"/>
    <property type="molecule type" value="Genomic_DNA"/>
</dbReference>
<evidence type="ECO:0000259" key="4">
    <source>
        <dbReference type="PROSITE" id="PS51462"/>
    </source>
</evidence>
<feature type="region of interest" description="Disordered" evidence="3">
    <location>
        <begin position="1"/>
        <end position="50"/>
    </location>
</feature>
<dbReference type="Pfam" id="PF00293">
    <property type="entry name" value="NUDIX"/>
    <property type="match status" value="1"/>
</dbReference>
<dbReference type="InterPro" id="IPR020084">
    <property type="entry name" value="NUDIX_hydrolase_CS"/>
</dbReference>
<dbReference type="PROSITE" id="PS00893">
    <property type="entry name" value="NUDIX_BOX"/>
    <property type="match status" value="1"/>
</dbReference>
<dbReference type="PATRIC" id="fig|1300344.3.peg.2530"/>
<dbReference type="GO" id="GO:0016787">
    <property type="term" value="F:hydrolase activity"/>
    <property type="evidence" value="ECO:0007669"/>
    <property type="project" value="UniProtKB-KW"/>
</dbReference>
<proteinExistence type="inferred from homology"/>
<evidence type="ECO:0000256" key="3">
    <source>
        <dbReference type="SAM" id="MobiDB-lite"/>
    </source>
</evidence>